<dbReference type="PANTHER" id="PTHR21137">
    <property type="entry name" value="ODORANT RECEPTOR"/>
    <property type="match status" value="1"/>
</dbReference>
<feature type="transmembrane region" description="Helical" evidence="10">
    <location>
        <begin position="288"/>
        <end position="307"/>
    </location>
</feature>
<dbReference type="GO" id="GO:0005549">
    <property type="term" value="F:odorant binding"/>
    <property type="evidence" value="ECO:0007669"/>
    <property type="project" value="InterPro"/>
</dbReference>
<feature type="transmembrane region" description="Helical" evidence="10">
    <location>
        <begin position="121"/>
        <end position="142"/>
    </location>
</feature>
<dbReference type="OMA" id="MYYLRTF"/>
<dbReference type="GO" id="GO:0005886">
    <property type="term" value="C:plasma membrane"/>
    <property type="evidence" value="ECO:0007669"/>
    <property type="project" value="UniProtKB-SubCell"/>
</dbReference>
<feature type="transmembrane region" description="Helical" evidence="10">
    <location>
        <begin position="33"/>
        <end position="51"/>
    </location>
</feature>
<comment type="caution">
    <text evidence="10">Lacks conserved residue(s) required for the propagation of feature annotation.</text>
</comment>
<proteinExistence type="inferred from homology"/>
<dbReference type="OrthoDB" id="8185860at2759"/>
<keyword evidence="4 10" id="KW-0812">Transmembrane</keyword>
<comment type="subcellular location">
    <subcellularLocation>
        <location evidence="1 10">Cell membrane</location>
        <topology evidence="1 10">Multi-pass membrane protein</topology>
    </subcellularLocation>
</comment>
<dbReference type="Pfam" id="PF02949">
    <property type="entry name" value="7tm_6"/>
    <property type="match status" value="1"/>
</dbReference>
<dbReference type="Proteomes" id="UP000053097">
    <property type="component" value="Unassembled WGS sequence"/>
</dbReference>
<dbReference type="PANTHER" id="PTHR21137:SF35">
    <property type="entry name" value="ODORANT RECEPTOR 19A-RELATED"/>
    <property type="match status" value="1"/>
</dbReference>
<accession>A0A026VWG9</accession>
<evidence type="ECO:0000313" key="11">
    <source>
        <dbReference type="EMBL" id="EZA47174.1"/>
    </source>
</evidence>
<comment type="similarity">
    <text evidence="10">Belongs to the insect chemoreceptor superfamily. Heteromeric odorant receptor channel (TC 1.A.69) family.</text>
</comment>
<evidence type="ECO:0000256" key="8">
    <source>
        <dbReference type="ARBA" id="ARBA00023170"/>
    </source>
</evidence>
<keyword evidence="5 10" id="KW-0552">Olfaction</keyword>
<keyword evidence="12" id="KW-1185">Reference proteome</keyword>
<evidence type="ECO:0000256" key="4">
    <source>
        <dbReference type="ARBA" id="ARBA00022692"/>
    </source>
</evidence>
<keyword evidence="3 10" id="KW-0716">Sensory transduction</keyword>
<keyword evidence="7 10" id="KW-0472">Membrane</keyword>
<feature type="transmembrane region" description="Helical" evidence="10">
    <location>
        <begin position="178"/>
        <end position="199"/>
    </location>
</feature>
<keyword evidence="6 10" id="KW-1133">Transmembrane helix</keyword>
<name>A0A026VWG9_OOCBI</name>
<evidence type="ECO:0000256" key="6">
    <source>
        <dbReference type="ARBA" id="ARBA00022989"/>
    </source>
</evidence>
<evidence type="ECO:0000256" key="7">
    <source>
        <dbReference type="ARBA" id="ARBA00023136"/>
    </source>
</evidence>
<reference evidence="11 12" key="1">
    <citation type="journal article" date="2014" name="Curr. Biol.">
        <title>The genome of the clonal raider ant Cerapachys biroi.</title>
        <authorList>
            <person name="Oxley P.R."/>
            <person name="Ji L."/>
            <person name="Fetter-Pruneda I."/>
            <person name="McKenzie S.K."/>
            <person name="Li C."/>
            <person name="Hu H."/>
            <person name="Zhang G."/>
            <person name="Kronauer D.J."/>
        </authorList>
    </citation>
    <scope>NUCLEOTIDE SEQUENCE [LARGE SCALE GENOMIC DNA]</scope>
</reference>
<gene>
    <name evidence="11" type="ORF">X777_16639</name>
</gene>
<feature type="transmembrane region" description="Helical" evidence="10">
    <location>
        <begin position="256"/>
        <end position="276"/>
    </location>
</feature>
<organism evidence="11 12">
    <name type="scientific">Ooceraea biroi</name>
    <name type="common">Clonal raider ant</name>
    <name type="synonym">Cerapachys biroi</name>
    <dbReference type="NCBI Taxonomy" id="2015173"/>
    <lineage>
        <taxon>Eukaryota</taxon>
        <taxon>Metazoa</taxon>
        <taxon>Ecdysozoa</taxon>
        <taxon>Arthropoda</taxon>
        <taxon>Hexapoda</taxon>
        <taxon>Insecta</taxon>
        <taxon>Pterygota</taxon>
        <taxon>Neoptera</taxon>
        <taxon>Endopterygota</taxon>
        <taxon>Hymenoptera</taxon>
        <taxon>Apocrita</taxon>
        <taxon>Aculeata</taxon>
        <taxon>Formicoidea</taxon>
        <taxon>Formicidae</taxon>
        <taxon>Dorylinae</taxon>
        <taxon>Ooceraea</taxon>
    </lineage>
</organism>
<dbReference type="GO" id="GO:0007165">
    <property type="term" value="P:signal transduction"/>
    <property type="evidence" value="ECO:0007669"/>
    <property type="project" value="UniProtKB-KW"/>
</dbReference>
<evidence type="ECO:0000256" key="2">
    <source>
        <dbReference type="ARBA" id="ARBA00022475"/>
    </source>
</evidence>
<evidence type="ECO:0000256" key="1">
    <source>
        <dbReference type="ARBA" id="ARBA00004651"/>
    </source>
</evidence>
<evidence type="ECO:0000256" key="10">
    <source>
        <dbReference type="RuleBase" id="RU351113"/>
    </source>
</evidence>
<sequence length="388" mass="44808">MQTAKLARASNIVTWNKWFMTCMGLWPLNVNNFLYVFFTTYMIIYCSMAVRHLLKHFGQAESIIANLTDNIFLSMIIGKMFICRMSCKDMTKFLKAIKDDFTTHNYTSVQEEMAYLRYNELALIFTKYSMSISAFTATMYYLRTFIINWRQFLTGNFSYDELPYPVQPFFEIKDTTTYACVSAYLFITVPIIICGYAGADAYVLSMVLHICGQYAALAYKVDNLLRHQENYQRNIGNIVIKHRLLITLAEILEKNFTIIFLQQTLGTILLLCLTLFHMITNSEHGDNASVVAFILYTFCVSMTIFGYCYIGDCFINESAALRDAFYNTEWYNNPPSCTKLISICMVRAEKPMVLTAAKFFPLSLSTFTNIVKTSMAYLSILRNFIVKF</sequence>
<evidence type="ECO:0000256" key="9">
    <source>
        <dbReference type="ARBA" id="ARBA00023224"/>
    </source>
</evidence>
<dbReference type="InterPro" id="IPR004117">
    <property type="entry name" value="7tm6_olfct_rcpt"/>
</dbReference>
<dbReference type="AlphaFoldDB" id="A0A026VWG9"/>
<keyword evidence="2" id="KW-1003">Cell membrane</keyword>
<keyword evidence="8 10" id="KW-0675">Receptor</keyword>
<protein>
    <recommendedName>
        <fullName evidence="10">Odorant receptor</fullName>
    </recommendedName>
</protein>
<keyword evidence="9 10" id="KW-0807">Transducer</keyword>
<evidence type="ECO:0000313" key="12">
    <source>
        <dbReference type="Proteomes" id="UP000053097"/>
    </source>
</evidence>
<evidence type="ECO:0000256" key="5">
    <source>
        <dbReference type="ARBA" id="ARBA00022725"/>
    </source>
</evidence>
<feature type="transmembrane region" description="Helical" evidence="10">
    <location>
        <begin position="63"/>
        <end position="82"/>
    </location>
</feature>
<dbReference type="GO" id="GO:0004984">
    <property type="term" value="F:olfactory receptor activity"/>
    <property type="evidence" value="ECO:0007669"/>
    <property type="project" value="InterPro"/>
</dbReference>
<dbReference type="EMBL" id="KK107928">
    <property type="protein sequence ID" value="EZA47174.1"/>
    <property type="molecule type" value="Genomic_DNA"/>
</dbReference>
<evidence type="ECO:0000256" key="3">
    <source>
        <dbReference type="ARBA" id="ARBA00022606"/>
    </source>
</evidence>